<evidence type="ECO:0000256" key="3">
    <source>
        <dbReference type="ARBA" id="ARBA00022596"/>
    </source>
</evidence>
<evidence type="ECO:0000256" key="1">
    <source>
        <dbReference type="ARBA" id="ARBA00004496"/>
    </source>
</evidence>
<evidence type="ECO:0000256" key="5">
    <source>
        <dbReference type="HAMAP-Rule" id="MF_00822"/>
    </source>
</evidence>
<comment type="similarity">
    <text evidence="5">Belongs to the UreE family.</text>
</comment>
<keyword evidence="3 5" id="KW-0533">Nickel</keyword>
<comment type="subcellular location">
    <subcellularLocation>
        <location evidence="1 5">Cytoplasm</location>
    </subcellularLocation>
</comment>
<keyword evidence="8" id="KW-1185">Reference proteome</keyword>
<name>H6SJM9_PARPM</name>
<dbReference type="InterPro" id="IPR007864">
    <property type="entry name" value="UreE_C_dom"/>
</dbReference>
<dbReference type="PATRIC" id="fig|1150469.3.peg.1766"/>
<evidence type="ECO:0000259" key="6">
    <source>
        <dbReference type="SMART" id="SM00988"/>
    </source>
</evidence>
<dbReference type="GO" id="GO:0016151">
    <property type="term" value="F:nickel cation binding"/>
    <property type="evidence" value="ECO:0007669"/>
    <property type="project" value="UniProtKB-UniRule"/>
</dbReference>
<gene>
    <name evidence="5 7" type="primary">ureE</name>
    <name evidence="7" type="ORF">RSPPHO_01568</name>
</gene>
<dbReference type="eggNOG" id="COG2371">
    <property type="taxonomic scope" value="Bacteria"/>
</dbReference>
<reference evidence="7 8" key="1">
    <citation type="submission" date="2012-02" db="EMBL/GenBank/DDBJ databases">
        <title>Shotgun genome sequence of Phaeospirillum photometricum DSM 122.</title>
        <authorList>
            <person name="Duquesne K."/>
            <person name="Sturgis J."/>
        </authorList>
    </citation>
    <scope>NUCLEOTIDE SEQUENCE [LARGE SCALE GENOMIC DNA]</scope>
    <source>
        <strain evidence="8">DSM122</strain>
    </source>
</reference>
<dbReference type="PIRSF" id="PIRSF036402">
    <property type="entry name" value="Ureas_acces_UreE"/>
    <property type="match status" value="1"/>
</dbReference>
<dbReference type="RefSeq" id="WP_014414833.1">
    <property type="nucleotide sequence ID" value="NC_017059.1"/>
</dbReference>
<dbReference type="GO" id="GO:0006457">
    <property type="term" value="P:protein folding"/>
    <property type="evidence" value="ECO:0007669"/>
    <property type="project" value="InterPro"/>
</dbReference>
<feature type="domain" description="UreE urease accessory N-terminal" evidence="6">
    <location>
        <begin position="3"/>
        <end position="68"/>
    </location>
</feature>
<evidence type="ECO:0000313" key="8">
    <source>
        <dbReference type="Proteomes" id="UP000033220"/>
    </source>
</evidence>
<dbReference type="InterPro" id="IPR004029">
    <property type="entry name" value="UreE_N"/>
</dbReference>
<dbReference type="Pfam" id="PF05194">
    <property type="entry name" value="UreE_C"/>
    <property type="match status" value="1"/>
</dbReference>
<dbReference type="GO" id="GO:0051082">
    <property type="term" value="F:unfolded protein binding"/>
    <property type="evidence" value="ECO:0007669"/>
    <property type="project" value="UniProtKB-UniRule"/>
</dbReference>
<dbReference type="HOGENOM" id="CLU_093757_1_0_5"/>
<dbReference type="STRING" id="1150469.RSPPHO_01568"/>
<accession>H6SJM9</accession>
<dbReference type="SUPFAM" id="SSF69737">
    <property type="entry name" value="Urease metallochaperone UreE, C-terminal domain"/>
    <property type="match status" value="1"/>
</dbReference>
<dbReference type="SMART" id="SM00988">
    <property type="entry name" value="UreE_N"/>
    <property type="match status" value="1"/>
</dbReference>
<organism evidence="7 8">
    <name type="scientific">Pararhodospirillum photometricum DSM 122</name>
    <dbReference type="NCBI Taxonomy" id="1150469"/>
    <lineage>
        <taxon>Bacteria</taxon>
        <taxon>Pseudomonadati</taxon>
        <taxon>Pseudomonadota</taxon>
        <taxon>Alphaproteobacteria</taxon>
        <taxon>Rhodospirillales</taxon>
        <taxon>Rhodospirillaceae</taxon>
        <taxon>Pararhodospirillum</taxon>
    </lineage>
</organism>
<sequence>MRRAHHVHPAGGWPLAEATATLTLPYAERHRRRLRLDDDAGHDFLLDLPHAAQLQDGDGLALDGGGYIRVIAAAEDVAEVYCPTPEMLARIAWHIGNRHMAVQVLEGGRLRLPWDHVLVEMLAGLGAPVNRVQAPFQPESGAYAGPTPSHAHAHD</sequence>
<dbReference type="HAMAP" id="MF_00822">
    <property type="entry name" value="UreE"/>
    <property type="match status" value="1"/>
</dbReference>
<dbReference type="Pfam" id="PF02814">
    <property type="entry name" value="UreE_N"/>
    <property type="match status" value="1"/>
</dbReference>
<dbReference type="AlphaFoldDB" id="H6SJM9"/>
<proteinExistence type="inferred from homology"/>
<dbReference type="InterPro" id="IPR036118">
    <property type="entry name" value="UreE_N_sf"/>
</dbReference>
<dbReference type="InterPro" id="IPR012406">
    <property type="entry name" value="UreE"/>
</dbReference>
<evidence type="ECO:0000313" key="7">
    <source>
        <dbReference type="EMBL" id="CCG08194.1"/>
    </source>
</evidence>
<dbReference type="Gene3D" id="3.30.70.790">
    <property type="entry name" value="UreE, C-terminal domain"/>
    <property type="match status" value="1"/>
</dbReference>
<dbReference type="KEGG" id="rpm:RSPPHO_01568"/>
<dbReference type="Gene3D" id="2.60.260.20">
    <property type="entry name" value="Urease metallochaperone UreE, N-terminal domain"/>
    <property type="match status" value="1"/>
</dbReference>
<dbReference type="Proteomes" id="UP000033220">
    <property type="component" value="Chromosome DSM 122"/>
</dbReference>
<dbReference type="EMBL" id="HE663493">
    <property type="protein sequence ID" value="CCG08194.1"/>
    <property type="molecule type" value="Genomic_DNA"/>
</dbReference>
<evidence type="ECO:0000256" key="2">
    <source>
        <dbReference type="ARBA" id="ARBA00022490"/>
    </source>
</evidence>
<dbReference type="SUPFAM" id="SSF69287">
    <property type="entry name" value="Urease metallochaperone UreE, N-terminal domain"/>
    <property type="match status" value="1"/>
</dbReference>
<keyword evidence="2 5" id="KW-0963">Cytoplasm</keyword>
<dbReference type="GO" id="GO:0019627">
    <property type="term" value="P:urea metabolic process"/>
    <property type="evidence" value="ECO:0007669"/>
    <property type="project" value="InterPro"/>
</dbReference>
<dbReference type="GO" id="GO:0065003">
    <property type="term" value="P:protein-containing complex assembly"/>
    <property type="evidence" value="ECO:0007669"/>
    <property type="project" value="InterPro"/>
</dbReference>
<dbReference type="GO" id="GO:0005737">
    <property type="term" value="C:cytoplasm"/>
    <property type="evidence" value="ECO:0007669"/>
    <property type="project" value="UniProtKB-SubCell"/>
</dbReference>
<protein>
    <recommendedName>
        <fullName evidence="5">Urease accessory protein UreE</fullName>
    </recommendedName>
</protein>
<keyword evidence="4 5" id="KW-0143">Chaperone</keyword>
<evidence type="ECO:0000256" key="4">
    <source>
        <dbReference type="ARBA" id="ARBA00023186"/>
    </source>
</evidence>
<comment type="function">
    <text evidence="5">Involved in urease metallocenter assembly. Binds nickel. Probably functions as a nickel donor during metallocenter assembly.</text>
</comment>
<dbReference type="OrthoDB" id="9802215at2"/>